<feature type="signal peptide" evidence="1">
    <location>
        <begin position="1"/>
        <end position="23"/>
    </location>
</feature>
<gene>
    <name evidence="2" type="ORF">SNE25_07845</name>
</gene>
<proteinExistence type="predicted"/>
<protein>
    <submittedName>
        <fullName evidence="2">Uncharacterized protein</fullName>
    </submittedName>
</protein>
<accession>A0ABZ0TTM7</accession>
<keyword evidence="1" id="KW-0732">Signal</keyword>
<dbReference type="RefSeq" id="WP_321564544.1">
    <property type="nucleotide sequence ID" value="NZ_CP139558.1"/>
</dbReference>
<evidence type="ECO:0000313" key="2">
    <source>
        <dbReference type="EMBL" id="WPU95433.1"/>
    </source>
</evidence>
<sequence>MKKCILFLLIIACSACSKKSHQAAPCNPGMCTMMFTTIGIHFVDKTGKDAVIKDFKAVNLRTNKNIKTEPIGGPGSNASFHVIATDGNMKEFTNEGDDVKITATDSVTNQTKSVIVKLAGGCACHISKLSGPDTLAFD</sequence>
<reference evidence="2 3" key="1">
    <citation type="submission" date="2023-11" db="EMBL/GenBank/DDBJ databases">
        <title>Analysis of the Genomes of Mucilaginibacter gossypii cycad 4 and M. sabulilitoris SNA2: microbes with the potential for plant growth promotion.</title>
        <authorList>
            <person name="Hirsch A.M."/>
            <person name="Humm E."/>
            <person name="Rubbi M."/>
            <person name="Del Vecchio G."/>
            <person name="Ha S.M."/>
            <person name="Pellegrini M."/>
            <person name="Gunsalus R.P."/>
        </authorList>
    </citation>
    <scope>NUCLEOTIDE SEQUENCE [LARGE SCALE GENOMIC DNA]</scope>
    <source>
        <strain evidence="2 3">SNA2</strain>
    </source>
</reference>
<dbReference type="Proteomes" id="UP001324380">
    <property type="component" value="Chromosome"/>
</dbReference>
<feature type="chain" id="PRO_5047235494" evidence="1">
    <location>
        <begin position="24"/>
        <end position="138"/>
    </location>
</feature>
<keyword evidence="3" id="KW-1185">Reference proteome</keyword>
<evidence type="ECO:0000256" key="1">
    <source>
        <dbReference type="SAM" id="SignalP"/>
    </source>
</evidence>
<organism evidence="2 3">
    <name type="scientific">Mucilaginibacter sabulilitoris</name>
    <dbReference type="NCBI Taxonomy" id="1173583"/>
    <lineage>
        <taxon>Bacteria</taxon>
        <taxon>Pseudomonadati</taxon>
        <taxon>Bacteroidota</taxon>
        <taxon>Sphingobacteriia</taxon>
        <taxon>Sphingobacteriales</taxon>
        <taxon>Sphingobacteriaceae</taxon>
        <taxon>Mucilaginibacter</taxon>
    </lineage>
</organism>
<dbReference type="EMBL" id="CP139558">
    <property type="protein sequence ID" value="WPU95433.1"/>
    <property type="molecule type" value="Genomic_DNA"/>
</dbReference>
<evidence type="ECO:0000313" key="3">
    <source>
        <dbReference type="Proteomes" id="UP001324380"/>
    </source>
</evidence>
<name>A0ABZ0TTM7_9SPHI</name>